<name>A0A2G9HTZ8_9LAMI</name>
<dbReference type="AlphaFoldDB" id="A0A2G9HTZ8"/>
<evidence type="ECO:0000313" key="1">
    <source>
        <dbReference type="EMBL" id="PIN20999.1"/>
    </source>
</evidence>
<protein>
    <submittedName>
        <fullName evidence="1">Uncharacterized protein</fullName>
    </submittedName>
</protein>
<dbReference type="EMBL" id="NKXS01001028">
    <property type="protein sequence ID" value="PIN20999.1"/>
    <property type="molecule type" value="Genomic_DNA"/>
</dbReference>
<accession>A0A2G9HTZ8</accession>
<organism evidence="1 2">
    <name type="scientific">Handroanthus impetiginosus</name>
    <dbReference type="NCBI Taxonomy" id="429701"/>
    <lineage>
        <taxon>Eukaryota</taxon>
        <taxon>Viridiplantae</taxon>
        <taxon>Streptophyta</taxon>
        <taxon>Embryophyta</taxon>
        <taxon>Tracheophyta</taxon>
        <taxon>Spermatophyta</taxon>
        <taxon>Magnoliopsida</taxon>
        <taxon>eudicotyledons</taxon>
        <taxon>Gunneridae</taxon>
        <taxon>Pentapetalae</taxon>
        <taxon>asterids</taxon>
        <taxon>lamiids</taxon>
        <taxon>Lamiales</taxon>
        <taxon>Bignoniaceae</taxon>
        <taxon>Crescentiina</taxon>
        <taxon>Tabebuia alliance</taxon>
        <taxon>Handroanthus</taxon>
    </lineage>
</organism>
<dbReference type="Proteomes" id="UP000231279">
    <property type="component" value="Unassembled WGS sequence"/>
</dbReference>
<comment type="caution">
    <text evidence="1">The sequence shown here is derived from an EMBL/GenBank/DDBJ whole genome shotgun (WGS) entry which is preliminary data.</text>
</comment>
<evidence type="ECO:0000313" key="2">
    <source>
        <dbReference type="Proteomes" id="UP000231279"/>
    </source>
</evidence>
<proteinExistence type="predicted"/>
<reference evidence="2" key="1">
    <citation type="journal article" date="2018" name="Gigascience">
        <title>Genome assembly of the Pink Ipe (Handroanthus impetiginosus, Bignoniaceae), a highly valued, ecologically keystone Neotropical timber forest tree.</title>
        <authorList>
            <person name="Silva-Junior O.B."/>
            <person name="Grattapaglia D."/>
            <person name="Novaes E."/>
            <person name="Collevatti R.G."/>
        </authorList>
    </citation>
    <scope>NUCLEOTIDE SEQUENCE [LARGE SCALE GENOMIC DNA]</scope>
    <source>
        <strain evidence="2">cv. UFG-1</strain>
    </source>
</reference>
<sequence length="150" mass="17297">MICKFTYLQATNKQTISIFTASISYLRQPLNHLTPNSYDHPLKNISPEKPHHVTPGNCISSHSCPHRRPVNLSIETHCLKVSLQSCTRAQCLEAIFFLCQFNHPFEAQLVFNWRLVINAISQSRTREHCYTKQEPESIAMLIKNHQLTHS</sequence>
<keyword evidence="2" id="KW-1185">Reference proteome</keyword>
<gene>
    <name evidence="1" type="ORF">CDL12_06307</name>
</gene>